<dbReference type="Pfam" id="PF07687">
    <property type="entry name" value="M20_dimer"/>
    <property type="match status" value="1"/>
</dbReference>
<comment type="similarity">
    <text evidence="1">Belongs to the peptidase M20A family.</text>
</comment>
<proteinExistence type="inferred from homology"/>
<dbReference type="SUPFAM" id="SSF55031">
    <property type="entry name" value="Bacterial exopeptidase dimerisation domain"/>
    <property type="match status" value="1"/>
</dbReference>
<gene>
    <name evidence="3" type="primary">X975_09289</name>
    <name evidence="3" type="ORF">CDAR_458331</name>
</gene>
<dbReference type="Gene3D" id="3.40.630.10">
    <property type="entry name" value="Zn peptidases"/>
    <property type="match status" value="1"/>
</dbReference>
<evidence type="ECO:0000313" key="4">
    <source>
        <dbReference type="Proteomes" id="UP001054837"/>
    </source>
</evidence>
<dbReference type="Proteomes" id="UP001054837">
    <property type="component" value="Unassembled WGS sequence"/>
</dbReference>
<evidence type="ECO:0000256" key="1">
    <source>
        <dbReference type="PIRNR" id="PIRNR037226"/>
    </source>
</evidence>
<evidence type="ECO:0000259" key="2">
    <source>
        <dbReference type="Pfam" id="PF07687"/>
    </source>
</evidence>
<dbReference type="PANTHER" id="PTHR30575:SF0">
    <property type="entry name" value="XAA-ARG DIPEPTIDASE"/>
    <property type="match status" value="1"/>
</dbReference>
<dbReference type="AlphaFoldDB" id="A0AAV4RXD4"/>
<evidence type="ECO:0000313" key="3">
    <source>
        <dbReference type="EMBL" id="GIY25769.1"/>
    </source>
</evidence>
<dbReference type="InterPro" id="IPR011650">
    <property type="entry name" value="Peptidase_M20_dimer"/>
</dbReference>
<keyword evidence="4" id="KW-1185">Reference proteome</keyword>
<dbReference type="SUPFAM" id="SSF53187">
    <property type="entry name" value="Zn-dependent exopeptidases"/>
    <property type="match status" value="1"/>
</dbReference>
<sequence>MSDEDFRAVKILIDEHAAAYEITSDTIVENSNGTAVYNFFLSCLRKQGFEVEDHYVMRKAFRAVFSPTPEDEGPVIALLVEFDTLLGLSCAHNLALEAVLAACDVIQHIMKADPELKGKIIVFGAIFSNEWNWKNYMLEEKAFLGVDVAIMVQPSNVNCLAPSFNWMWEVTAYFNGEASHATLYPREGRSALDAAVSAYHSLSLLKQHIQPPQMINVIIQEGGDFPNLTPEFSLMEVAVKAADEADLERLVTSVETCISSATKGARCNVTFVKDTRKLCQPLLTNHTLVDVFRSYAYRLGMKFTTPSLQFPITGTDLGNLSHVLPCICPIFDIYTDAPLYSMKFQDAARREEAQQPTLRVAKALAMTALKLMRCPKTLAEVKEEFPEEDPSS</sequence>
<organism evidence="3 4">
    <name type="scientific">Caerostris darwini</name>
    <dbReference type="NCBI Taxonomy" id="1538125"/>
    <lineage>
        <taxon>Eukaryota</taxon>
        <taxon>Metazoa</taxon>
        <taxon>Ecdysozoa</taxon>
        <taxon>Arthropoda</taxon>
        <taxon>Chelicerata</taxon>
        <taxon>Arachnida</taxon>
        <taxon>Araneae</taxon>
        <taxon>Araneomorphae</taxon>
        <taxon>Entelegynae</taxon>
        <taxon>Araneoidea</taxon>
        <taxon>Araneidae</taxon>
        <taxon>Caerostris</taxon>
    </lineage>
</organism>
<dbReference type="InterPro" id="IPR052030">
    <property type="entry name" value="Peptidase_M20/M20A_hydrolases"/>
</dbReference>
<dbReference type="InterPro" id="IPR036264">
    <property type="entry name" value="Bact_exopeptidase_dim_dom"/>
</dbReference>
<reference evidence="3 4" key="1">
    <citation type="submission" date="2021-06" db="EMBL/GenBank/DDBJ databases">
        <title>Caerostris darwini draft genome.</title>
        <authorList>
            <person name="Kono N."/>
            <person name="Arakawa K."/>
        </authorList>
    </citation>
    <scope>NUCLEOTIDE SEQUENCE [LARGE SCALE GENOMIC DNA]</scope>
</reference>
<dbReference type="PIRSF" id="PIRSF037226">
    <property type="entry name" value="Amidohydrolase_ACY1L2_prd"/>
    <property type="match status" value="1"/>
</dbReference>
<feature type="domain" description="Peptidase M20 dimerisation" evidence="2">
    <location>
        <begin position="170"/>
        <end position="262"/>
    </location>
</feature>
<accession>A0AAV4RXD4</accession>
<dbReference type="Gene3D" id="3.30.70.360">
    <property type="match status" value="1"/>
</dbReference>
<dbReference type="EMBL" id="BPLQ01006848">
    <property type="protein sequence ID" value="GIY25769.1"/>
    <property type="molecule type" value="Genomic_DNA"/>
</dbReference>
<dbReference type="PANTHER" id="PTHR30575">
    <property type="entry name" value="PEPTIDASE M20"/>
    <property type="match status" value="1"/>
</dbReference>
<protein>
    <recommendedName>
        <fullName evidence="1">Peptidase M20 domain-containing protein 2</fullName>
    </recommendedName>
</protein>
<dbReference type="GO" id="GO:0016805">
    <property type="term" value="F:dipeptidase activity"/>
    <property type="evidence" value="ECO:0007669"/>
    <property type="project" value="InterPro"/>
</dbReference>
<name>A0AAV4RXD4_9ARAC</name>
<comment type="caution">
    <text evidence="3">The sequence shown here is derived from an EMBL/GenBank/DDBJ whole genome shotgun (WGS) entry which is preliminary data.</text>
</comment>
<dbReference type="InterPro" id="IPR017144">
    <property type="entry name" value="Xaa-Arg_dipeptidase"/>
</dbReference>